<evidence type="ECO:0000313" key="10">
    <source>
        <dbReference type="WBParaSite" id="ALUE_0001923301-mRNA-1"/>
    </source>
</evidence>
<comment type="subcellular location">
    <subcellularLocation>
        <location evidence="1">Membrane</location>
        <topology evidence="1">Multi-pass membrane protein</topology>
    </subcellularLocation>
</comment>
<dbReference type="FunFam" id="1.20.1250.20:FF:000003">
    <property type="entry name" value="Solute carrier family 17 member 3"/>
    <property type="match status" value="1"/>
</dbReference>
<protein>
    <submittedName>
        <fullName evidence="10">MFS domain-containing protein</fullName>
    </submittedName>
</protein>
<dbReference type="GO" id="GO:0015293">
    <property type="term" value="F:symporter activity"/>
    <property type="evidence" value="ECO:0007669"/>
    <property type="project" value="UniProtKB-KW"/>
</dbReference>
<feature type="transmembrane region" description="Helical" evidence="8">
    <location>
        <begin position="61"/>
        <end position="84"/>
    </location>
</feature>
<evidence type="ECO:0000256" key="3">
    <source>
        <dbReference type="ARBA" id="ARBA00022692"/>
    </source>
</evidence>
<feature type="transmembrane region" description="Helical" evidence="8">
    <location>
        <begin position="6"/>
        <end position="24"/>
    </location>
</feature>
<feature type="transmembrane region" description="Helical" evidence="8">
    <location>
        <begin position="145"/>
        <end position="166"/>
    </location>
</feature>
<dbReference type="SUPFAM" id="SSF103473">
    <property type="entry name" value="MFS general substrate transporter"/>
    <property type="match status" value="1"/>
</dbReference>
<dbReference type="GO" id="GO:0016020">
    <property type="term" value="C:membrane"/>
    <property type="evidence" value="ECO:0007669"/>
    <property type="project" value="UniProtKB-SubCell"/>
</dbReference>
<evidence type="ECO:0000256" key="2">
    <source>
        <dbReference type="ARBA" id="ARBA00022448"/>
    </source>
</evidence>
<organism evidence="9 10">
    <name type="scientific">Ascaris lumbricoides</name>
    <name type="common">Giant roundworm</name>
    <dbReference type="NCBI Taxonomy" id="6252"/>
    <lineage>
        <taxon>Eukaryota</taxon>
        <taxon>Metazoa</taxon>
        <taxon>Ecdysozoa</taxon>
        <taxon>Nematoda</taxon>
        <taxon>Chromadorea</taxon>
        <taxon>Rhabditida</taxon>
        <taxon>Spirurina</taxon>
        <taxon>Ascaridomorpha</taxon>
        <taxon>Ascaridoidea</taxon>
        <taxon>Ascarididae</taxon>
        <taxon>Ascaris</taxon>
    </lineage>
</organism>
<evidence type="ECO:0000256" key="4">
    <source>
        <dbReference type="ARBA" id="ARBA00022847"/>
    </source>
</evidence>
<keyword evidence="2" id="KW-0813">Transport</keyword>
<dbReference type="InterPro" id="IPR036259">
    <property type="entry name" value="MFS_trans_sf"/>
</dbReference>
<accession>A0A0M3IKG5</accession>
<dbReference type="InterPro" id="IPR050382">
    <property type="entry name" value="MFS_Na/Anion_cotransporter"/>
</dbReference>
<reference evidence="10" key="1">
    <citation type="submission" date="2017-02" db="UniProtKB">
        <authorList>
            <consortium name="WormBaseParasite"/>
        </authorList>
    </citation>
    <scope>IDENTIFICATION</scope>
</reference>
<feature type="transmembrane region" description="Helical" evidence="8">
    <location>
        <begin position="96"/>
        <end position="118"/>
    </location>
</feature>
<keyword evidence="4" id="KW-0769">Symport</keyword>
<evidence type="ECO:0000256" key="8">
    <source>
        <dbReference type="SAM" id="Phobius"/>
    </source>
</evidence>
<dbReference type="Proteomes" id="UP000036681">
    <property type="component" value="Unplaced"/>
</dbReference>
<keyword evidence="3 8" id="KW-0812">Transmembrane</keyword>
<sequence>LLISTNNFAALGSQAVFLVACGFCGCGQEHLVVVFLTLGIGISGVAYAGFVVNYLDIAPTFAGTILGIGNTISCVAGILCPLIIGWLTPSGSKSEWLVVFWITFAILIAGTVVFLILAKGEVQEWAKVHSSSISTIKVVGSKSEWLVVFWITFAILIAGTVVFLILAKGEVQEWAKVHSSSVSTIKVVINGSVKDTSGESSESRKETSSTIKSGKKPQES</sequence>
<dbReference type="AlphaFoldDB" id="A0A0M3IKG5"/>
<dbReference type="PANTHER" id="PTHR11662">
    <property type="entry name" value="SOLUTE CARRIER FAMILY 17"/>
    <property type="match status" value="1"/>
</dbReference>
<evidence type="ECO:0000256" key="7">
    <source>
        <dbReference type="SAM" id="MobiDB-lite"/>
    </source>
</evidence>
<evidence type="ECO:0000313" key="9">
    <source>
        <dbReference type="Proteomes" id="UP000036681"/>
    </source>
</evidence>
<feature type="transmembrane region" description="Helical" evidence="8">
    <location>
        <begin position="31"/>
        <end position="55"/>
    </location>
</feature>
<dbReference type="Gene3D" id="1.20.1250.20">
    <property type="entry name" value="MFS general substrate transporter like domains"/>
    <property type="match status" value="1"/>
</dbReference>
<keyword evidence="5 8" id="KW-1133">Transmembrane helix</keyword>
<keyword evidence="9" id="KW-1185">Reference proteome</keyword>
<feature type="region of interest" description="Disordered" evidence="7">
    <location>
        <begin position="193"/>
        <end position="220"/>
    </location>
</feature>
<evidence type="ECO:0000256" key="6">
    <source>
        <dbReference type="ARBA" id="ARBA00023136"/>
    </source>
</evidence>
<evidence type="ECO:0000256" key="5">
    <source>
        <dbReference type="ARBA" id="ARBA00022989"/>
    </source>
</evidence>
<dbReference type="PANTHER" id="PTHR11662:SF399">
    <property type="entry name" value="FI19708P1-RELATED"/>
    <property type="match status" value="1"/>
</dbReference>
<dbReference type="WBParaSite" id="ALUE_0001923301-mRNA-1">
    <property type="protein sequence ID" value="ALUE_0001923301-mRNA-1"/>
    <property type="gene ID" value="ALUE_0001923301"/>
</dbReference>
<keyword evidence="6 8" id="KW-0472">Membrane</keyword>
<name>A0A0M3IKG5_ASCLU</name>
<evidence type="ECO:0000256" key="1">
    <source>
        <dbReference type="ARBA" id="ARBA00004141"/>
    </source>
</evidence>
<proteinExistence type="predicted"/>
<dbReference type="GO" id="GO:0006820">
    <property type="term" value="P:monoatomic anion transport"/>
    <property type="evidence" value="ECO:0007669"/>
    <property type="project" value="TreeGrafter"/>
</dbReference>